<dbReference type="EMBL" id="SEOQ01001927">
    <property type="protein sequence ID" value="TFY50239.1"/>
    <property type="molecule type" value="Genomic_DNA"/>
</dbReference>
<evidence type="ECO:0000313" key="2">
    <source>
        <dbReference type="Proteomes" id="UP000298327"/>
    </source>
</evidence>
<gene>
    <name evidence="1" type="ORF">EVG20_g11636</name>
</gene>
<evidence type="ECO:0000313" key="1">
    <source>
        <dbReference type="EMBL" id="TFY50239.1"/>
    </source>
</evidence>
<organism evidence="1 2">
    <name type="scientific">Dentipellis fragilis</name>
    <dbReference type="NCBI Taxonomy" id="205917"/>
    <lineage>
        <taxon>Eukaryota</taxon>
        <taxon>Fungi</taxon>
        <taxon>Dikarya</taxon>
        <taxon>Basidiomycota</taxon>
        <taxon>Agaricomycotina</taxon>
        <taxon>Agaricomycetes</taxon>
        <taxon>Russulales</taxon>
        <taxon>Hericiaceae</taxon>
        <taxon>Dentipellis</taxon>
    </lineage>
</organism>
<dbReference type="OrthoDB" id="2841072at2759"/>
<name>A0A4Y9XNX8_9AGAM</name>
<feature type="non-terminal residue" evidence="1">
    <location>
        <position position="243"/>
    </location>
</feature>
<reference evidence="1 2" key="1">
    <citation type="submission" date="2019-02" db="EMBL/GenBank/DDBJ databases">
        <title>Genome sequencing of the rare red list fungi Dentipellis fragilis.</title>
        <authorList>
            <person name="Buettner E."/>
            <person name="Kellner H."/>
        </authorList>
    </citation>
    <scope>NUCLEOTIDE SEQUENCE [LARGE SCALE GENOMIC DNA]</scope>
    <source>
        <strain evidence="1 2">DSM 105465</strain>
    </source>
</reference>
<keyword evidence="2" id="KW-1185">Reference proteome</keyword>
<comment type="caution">
    <text evidence="1">The sequence shown here is derived from an EMBL/GenBank/DDBJ whole genome shotgun (WGS) entry which is preliminary data.</text>
</comment>
<dbReference type="Proteomes" id="UP000298327">
    <property type="component" value="Unassembled WGS sequence"/>
</dbReference>
<accession>A0A4Y9XNX8</accession>
<protein>
    <submittedName>
        <fullName evidence="1">Uncharacterized protein</fullName>
    </submittedName>
</protein>
<dbReference type="AlphaFoldDB" id="A0A4Y9XNX8"/>
<sequence length="243" mass="26767">MATRAVLKCLQVHDILLEIMEYVGPRGQLSDIGWDVDKAEITARKAVRRDLLAIALTSKLVLNDSLEFLWSDLDSLAPVFALLGLPRLLMNPDGNYGTGLSSLPSILVHHGPDCRGMLFSSRLGSRVESDSTRPAFDVSYTIQPETVAHLSQFPMLRTLNVNIAVRFLASHLPEAANSNLPLPKIEFLWLRYPTLQSCTEFLKALKAQRPLRMLNAGYKTALTPAPDLAAYTAAVAEICIPQS</sequence>
<proteinExistence type="predicted"/>